<dbReference type="EMBL" id="CAJNBJ010000016">
    <property type="protein sequence ID" value="CAE6748360.1"/>
    <property type="molecule type" value="Genomic_DNA"/>
</dbReference>
<comment type="subcellular location">
    <subcellularLocation>
        <location evidence="2">Cytoplasm</location>
    </subcellularLocation>
</comment>
<dbReference type="SUPFAM" id="SSF54534">
    <property type="entry name" value="FKBP-like"/>
    <property type="match status" value="1"/>
</dbReference>
<name>A0ABM8REM5_9BACT</name>
<evidence type="ECO:0000256" key="3">
    <source>
        <dbReference type="ARBA" id="ARBA00006577"/>
    </source>
</evidence>
<dbReference type="Gene3D" id="3.10.50.40">
    <property type="match status" value="1"/>
</dbReference>
<dbReference type="GO" id="GO:0003755">
    <property type="term" value="F:peptidyl-prolyl cis-trans isomerase activity"/>
    <property type="evidence" value="ECO:0007669"/>
    <property type="project" value="UniProtKB-EC"/>
</dbReference>
<evidence type="ECO:0000256" key="10">
    <source>
        <dbReference type="RuleBase" id="RU003915"/>
    </source>
</evidence>
<evidence type="ECO:0000256" key="5">
    <source>
        <dbReference type="ARBA" id="ARBA00023110"/>
    </source>
</evidence>
<dbReference type="PANTHER" id="PTHR47861">
    <property type="entry name" value="FKBP-TYPE PEPTIDYL-PROLYL CIS-TRANS ISOMERASE SLYD"/>
    <property type="match status" value="1"/>
</dbReference>
<dbReference type="EC" id="5.2.1.8" evidence="10"/>
<evidence type="ECO:0000313" key="13">
    <source>
        <dbReference type="Proteomes" id="UP000675880"/>
    </source>
</evidence>
<comment type="caution">
    <text evidence="12">The sequence shown here is derived from an EMBL/GenBank/DDBJ whole genome shotgun (WGS) entry which is preliminary data.</text>
</comment>
<evidence type="ECO:0000259" key="11">
    <source>
        <dbReference type="PROSITE" id="PS50059"/>
    </source>
</evidence>
<gene>
    <name evidence="12" type="ORF">NSPZN2_30047</name>
</gene>
<dbReference type="InterPro" id="IPR001179">
    <property type="entry name" value="PPIase_FKBP_dom"/>
</dbReference>
<evidence type="ECO:0000313" key="12">
    <source>
        <dbReference type="EMBL" id="CAE6748360.1"/>
    </source>
</evidence>
<protein>
    <recommendedName>
        <fullName evidence="10">Peptidyl-prolyl cis-trans isomerase</fullName>
        <ecNumber evidence="10">5.2.1.8</ecNumber>
    </recommendedName>
</protein>
<evidence type="ECO:0000256" key="1">
    <source>
        <dbReference type="ARBA" id="ARBA00000971"/>
    </source>
</evidence>
<comment type="similarity">
    <text evidence="3 10">Belongs to the FKBP-type PPIase family.</text>
</comment>
<organism evidence="12 13">
    <name type="scientific">Nitrospira defluvii</name>
    <dbReference type="NCBI Taxonomy" id="330214"/>
    <lineage>
        <taxon>Bacteria</taxon>
        <taxon>Pseudomonadati</taxon>
        <taxon>Nitrospirota</taxon>
        <taxon>Nitrospiria</taxon>
        <taxon>Nitrospirales</taxon>
        <taxon>Nitrospiraceae</taxon>
        <taxon>Nitrospira</taxon>
    </lineage>
</organism>
<evidence type="ECO:0000256" key="2">
    <source>
        <dbReference type="ARBA" id="ARBA00004496"/>
    </source>
</evidence>
<keyword evidence="6" id="KW-0143">Chaperone</keyword>
<evidence type="ECO:0000256" key="6">
    <source>
        <dbReference type="ARBA" id="ARBA00023186"/>
    </source>
</evidence>
<sequence length="176" mass="18925">MKGIRNLLMGVLIAGSSAFGEAAFAQNDLVIADGMKVSLEYILTLPDKSVADSNVGQEPITFVQGAHEIVPGLEKALEGMKAGQKRRIDVSAQDAYGAYNNKLKQSVDKDKLPKDVKVGDILQASDNRLVKVLEVNDKKVLIDLNHPLAGKTLTFDVTVLKVEKGDAADATEKKAH</sequence>
<dbReference type="PROSITE" id="PS50059">
    <property type="entry name" value="FKBP_PPIASE"/>
    <property type="match status" value="1"/>
</dbReference>
<dbReference type="InterPro" id="IPR046357">
    <property type="entry name" value="PPIase_dom_sf"/>
</dbReference>
<keyword evidence="5 9" id="KW-0697">Rotamase</keyword>
<dbReference type="PANTHER" id="PTHR47861:SF3">
    <property type="entry name" value="FKBP-TYPE PEPTIDYL-PROLYL CIS-TRANS ISOMERASE SLYD"/>
    <property type="match status" value="1"/>
</dbReference>
<dbReference type="RefSeq" id="WP_213042264.1">
    <property type="nucleotide sequence ID" value="NZ_CAJNBJ010000016.1"/>
</dbReference>
<evidence type="ECO:0000256" key="9">
    <source>
        <dbReference type="PROSITE-ProRule" id="PRU00277"/>
    </source>
</evidence>
<proteinExistence type="inferred from homology"/>
<keyword evidence="7 9" id="KW-0413">Isomerase</keyword>
<keyword evidence="13" id="KW-1185">Reference proteome</keyword>
<dbReference type="Pfam" id="PF00254">
    <property type="entry name" value="FKBP_C"/>
    <property type="match status" value="1"/>
</dbReference>
<evidence type="ECO:0000256" key="8">
    <source>
        <dbReference type="ARBA" id="ARBA00037071"/>
    </source>
</evidence>
<accession>A0ABM8REM5</accession>
<evidence type="ECO:0000256" key="4">
    <source>
        <dbReference type="ARBA" id="ARBA00022490"/>
    </source>
</evidence>
<comment type="function">
    <text evidence="8">Also involved in hydrogenase metallocenter assembly, probably by participating in the nickel insertion step. This function in hydrogenase biosynthesis requires chaperone activity and the presence of the metal-binding domain, but not PPIase activity.</text>
</comment>
<reference evidence="12 13" key="1">
    <citation type="submission" date="2021-02" db="EMBL/GenBank/DDBJ databases">
        <authorList>
            <person name="Han P."/>
        </authorList>
    </citation>
    <scope>NUCLEOTIDE SEQUENCE [LARGE SCALE GENOMIC DNA]</scope>
    <source>
        <strain evidence="12">Candidatus Nitrospira sp. ZN2</strain>
    </source>
</reference>
<evidence type="ECO:0000256" key="7">
    <source>
        <dbReference type="ARBA" id="ARBA00023235"/>
    </source>
</evidence>
<comment type="catalytic activity">
    <reaction evidence="1 9 10">
        <text>[protein]-peptidylproline (omega=180) = [protein]-peptidylproline (omega=0)</text>
        <dbReference type="Rhea" id="RHEA:16237"/>
        <dbReference type="Rhea" id="RHEA-COMP:10747"/>
        <dbReference type="Rhea" id="RHEA-COMP:10748"/>
        <dbReference type="ChEBI" id="CHEBI:83833"/>
        <dbReference type="ChEBI" id="CHEBI:83834"/>
        <dbReference type="EC" id="5.2.1.8"/>
    </reaction>
</comment>
<keyword evidence="4" id="KW-0963">Cytoplasm</keyword>
<dbReference type="Proteomes" id="UP000675880">
    <property type="component" value="Unassembled WGS sequence"/>
</dbReference>
<feature type="domain" description="PPIase FKBP-type" evidence="11">
    <location>
        <begin position="34"/>
        <end position="115"/>
    </location>
</feature>